<dbReference type="Pfam" id="PF14748">
    <property type="entry name" value="P5CR_dimer"/>
    <property type="match status" value="1"/>
</dbReference>
<dbReference type="FunFam" id="1.10.3730.10:FF:000001">
    <property type="entry name" value="Pyrroline-5-carboxylate reductase"/>
    <property type="match status" value="1"/>
</dbReference>
<protein>
    <recommendedName>
        <fullName evidence="6 7">Pyrroline-5-carboxylate reductase</fullName>
        <shortName evidence="6">P5C reductase</shortName>
        <shortName evidence="6">P5CR</shortName>
        <ecNumber evidence="6 7">1.5.1.2</ecNumber>
    </recommendedName>
    <alternativeName>
        <fullName evidence="6">PCA reductase</fullName>
    </alternativeName>
</protein>
<dbReference type="Gene3D" id="1.10.3730.10">
    <property type="entry name" value="ProC C-terminal domain-like"/>
    <property type="match status" value="1"/>
</dbReference>
<keyword evidence="4 6" id="KW-0560">Oxidoreductase</keyword>
<evidence type="ECO:0000256" key="5">
    <source>
        <dbReference type="ARBA" id="ARBA00058118"/>
    </source>
</evidence>
<dbReference type="InterPro" id="IPR008927">
    <property type="entry name" value="6-PGluconate_DH-like_C_sf"/>
</dbReference>
<dbReference type="GO" id="GO:0004735">
    <property type="term" value="F:pyrroline-5-carboxylate reductase activity"/>
    <property type="evidence" value="ECO:0007669"/>
    <property type="project" value="UniProtKB-UniRule"/>
</dbReference>
<evidence type="ECO:0000256" key="2">
    <source>
        <dbReference type="ARBA" id="ARBA00022650"/>
    </source>
</evidence>
<comment type="similarity">
    <text evidence="1 6">Belongs to the pyrroline-5-carboxylate reductase family.</text>
</comment>
<feature type="domain" description="Pyrroline-5-carboxylate reductase dimerisation" evidence="10">
    <location>
        <begin position="162"/>
        <end position="264"/>
    </location>
</feature>
<comment type="function">
    <text evidence="5 6">Catalyzes the reduction of 1-pyrroline-5-carboxylate (PCA) to L-proline.</text>
</comment>
<evidence type="ECO:0000313" key="11">
    <source>
        <dbReference type="EMBL" id="OMI04604.1"/>
    </source>
</evidence>
<evidence type="ECO:0000256" key="8">
    <source>
        <dbReference type="PIRSR" id="PIRSR000193-1"/>
    </source>
</evidence>
<dbReference type="Pfam" id="PF03807">
    <property type="entry name" value="F420_oxidored"/>
    <property type="match status" value="1"/>
</dbReference>
<feature type="binding site" evidence="8">
    <location>
        <begin position="70"/>
        <end position="73"/>
    </location>
    <ligand>
        <name>NADP(+)</name>
        <dbReference type="ChEBI" id="CHEBI:58349"/>
    </ligand>
</feature>
<dbReference type="GO" id="GO:0055129">
    <property type="term" value="P:L-proline biosynthetic process"/>
    <property type="evidence" value="ECO:0007669"/>
    <property type="project" value="UniProtKB-UniRule"/>
</dbReference>
<dbReference type="EC" id="1.5.1.2" evidence="6 7"/>
<evidence type="ECO:0000256" key="6">
    <source>
        <dbReference type="HAMAP-Rule" id="MF_01925"/>
    </source>
</evidence>
<evidence type="ECO:0000259" key="9">
    <source>
        <dbReference type="Pfam" id="PF03807"/>
    </source>
</evidence>
<comment type="catalytic activity">
    <reaction evidence="6">
        <text>L-proline + NAD(+) = (S)-1-pyrroline-5-carboxylate + NADH + 2 H(+)</text>
        <dbReference type="Rhea" id="RHEA:14105"/>
        <dbReference type="ChEBI" id="CHEBI:15378"/>
        <dbReference type="ChEBI" id="CHEBI:17388"/>
        <dbReference type="ChEBI" id="CHEBI:57540"/>
        <dbReference type="ChEBI" id="CHEBI:57945"/>
        <dbReference type="ChEBI" id="CHEBI:60039"/>
        <dbReference type="EC" id="1.5.1.2"/>
    </reaction>
</comment>
<dbReference type="Gene3D" id="3.40.50.720">
    <property type="entry name" value="NAD(P)-binding Rossmann-like Domain"/>
    <property type="match status" value="1"/>
</dbReference>
<proteinExistence type="inferred from homology"/>
<dbReference type="InterPro" id="IPR029036">
    <property type="entry name" value="P5CR_dimer"/>
</dbReference>
<dbReference type="InterPro" id="IPR028939">
    <property type="entry name" value="P5C_Rdtase_cat_N"/>
</dbReference>
<dbReference type="OrthoDB" id="9805754at2"/>
<feature type="binding site" evidence="8">
    <location>
        <begin position="7"/>
        <end position="12"/>
    </location>
    <ligand>
        <name>NADP(+)</name>
        <dbReference type="ChEBI" id="CHEBI:58349"/>
    </ligand>
</feature>
<keyword evidence="6" id="KW-0963">Cytoplasm</keyword>
<dbReference type="SUPFAM" id="SSF51735">
    <property type="entry name" value="NAD(P)-binding Rossmann-fold domains"/>
    <property type="match status" value="1"/>
</dbReference>
<accession>A0A1R1RTX6</accession>
<keyword evidence="12" id="KW-1185">Reference proteome</keyword>
<dbReference type="PANTHER" id="PTHR11645:SF49">
    <property type="entry name" value="PYRROLINE-5-CARBOXYLATE REDUCTASE 1"/>
    <property type="match status" value="1"/>
</dbReference>
<keyword evidence="2 6" id="KW-0641">Proline biosynthesis</keyword>
<dbReference type="NCBIfam" id="TIGR00112">
    <property type="entry name" value="proC"/>
    <property type="match status" value="1"/>
</dbReference>
<dbReference type="HAMAP" id="MF_01925">
    <property type="entry name" value="P5C_reductase"/>
    <property type="match status" value="1"/>
</dbReference>
<comment type="pathway">
    <text evidence="6">Amino-acid biosynthesis; L-proline biosynthesis; L-proline from L-glutamate 5-semialdehyde: step 1/1.</text>
</comment>
<dbReference type="PIRSF" id="PIRSF000193">
    <property type="entry name" value="Pyrrol-5-carb_rd"/>
    <property type="match status" value="1"/>
</dbReference>
<dbReference type="EMBL" id="MTJL01000025">
    <property type="protein sequence ID" value="OMI04604.1"/>
    <property type="molecule type" value="Genomic_DNA"/>
</dbReference>
<comment type="subcellular location">
    <subcellularLocation>
        <location evidence="6">Cytoplasm</location>
    </subcellularLocation>
</comment>
<dbReference type="InterPro" id="IPR036291">
    <property type="entry name" value="NAD(P)-bd_dom_sf"/>
</dbReference>
<keyword evidence="6" id="KW-0028">Amino-acid biosynthesis</keyword>
<dbReference type="RefSeq" id="WP_076761763.1">
    <property type="nucleotide sequence ID" value="NZ_JARMMK010000008.1"/>
</dbReference>
<evidence type="ECO:0000259" key="10">
    <source>
        <dbReference type="Pfam" id="PF14748"/>
    </source>
</evidence>
<keyword evidence="3 6" id="KW-0521">NADP</keyword>
<evidence type="ECO:0000256" key="4">
    <source>
        <dbReference type="ARBA" id="ARBA00023002"/>
    </source>
</evidence>
<gene>
    <name evidence="6" type="primary">proC</name>
    <name evidence="11" type="ORF">BW143_13540</name>
</gene>
<dbReference type="PANTHER" id="PTHR11645">
    <property type="entry name" value="PYRROLINE-5-CARBOXYLATE REDUCTASE"/>
    <property type="match status" value="1"/>
</dbReference>
<name>A0A1R1RTX6_9BACI</name>
<sequence>MKRIGFIGAGSMTEAMIKGLVKKGSVEPGQIAATNHSNSARLEKLEKTYGIRGESDTAKIIDFSDTVVLAMKPKDAANGIAGIRPYLKEGQLLISILAGIPIHTIQHYAGQELPIVRAMPNTSASIQKSATAFAVSPLVSKEQIREAADLFAAIGSVTIVEEAALDAVTAIAGSGPAFVYRFVEAMEAAARELDLDEQTAKKLIIDMMTGAAKMLETGRDPSLMRRDITSPGGTTEAGIQILDELQFEETVISCVKEAAHRSAEIREQFAVKI</sequence>
<evidence type="ECO:0000313" key="12">
    <source>
        <dbReference type="Proteomes" id="UP000187367"/>
    </source>
</evidence>
<dbReference type="AlphaFoldDB" id="A0A1R1RTX6"/>
<comment type="caution">
    <text evidence="11">The sequence shown here is derived from an EMBL/GenBank/DDBJ whole genome shotgun (WGS) entry which is preliminary data.</text>
</comment>
<comment type="catalytic activity">
    <reaction evidence="6">
        <text>L-proline + NADP(+) = (S)-1-pyrroline-5-carboxylate + NADPH + 2 H(+)</text>
        <dbReference type="Rhea" id="RHEA:14109"/>
        <dbReference type="ChEBI" id="CHEBI:15378"/>
        <dbReference type="ChEBI" id="CHEBI:17388"/>
        <dbReference type="ChEBI" id="CHEBI:57783"/>
        <dbReference type="ChEBI" id="CHEBI:58349"/>
        <dbReference type="ChEBI" id="CHEBI:60039"/>
        <dbReference type="EC" id="1.5.1.2"/>
    </reaction>
</comment>
<evidence type="ECO:0000256" key="7">
    <source>
        <dbReference type="NCBIfam" id="TIGR00112"/>
    </source>
</evidence>
<dbReference type="Proteomes" id="UP000187367">
    <property type="component" value="Unassembled WGS sequence"/>
</dbReference>
<organism evidence="11 12">
    <name type="scientific">Bacillus swezeyi</name>
    <dbReference type="NCBI Taxonomy" id="1925020"/>
    <lineage>
        <taxon>Bacteria</taxon>
        <taxon>Bacillati</taxon>
        <taxon>Bacillota</taxon>
        <taxon>Bacilli</taxon>
        <taxon>Bacillales</taxon>
        <taxon>Bacillaceae</taxon>
        <taxon>Bacillus</taxon>
    </lineage>
</organism>
<dbReference type="SUPFAM" id="SSF48179">
    <property type="entry name" value="6-phosphogluconate dehydrogenase C-terminal domain-like"/>
    <property type="match status" value="1"/>
</dbReference>
<feature type="domain" description="Pyrroline-5-carboxylate reductase catalytic N-terminal" evidence="9">
    <location>
        <begin position="3"/>
        <end position="99"/>
    </location>
</feature>
<dbReference type="GO" id="GO:0005737">
    <property type="term" value="C:cytoplasm"/>
    <property type="evidence" value="ECO:0007669"/>
    <property type="project" value="UniProtKB-SubCell"/>
</dbReference>
<evidence type="ECO:0000256" key="1">
    <source>
        <dbReference type="ARBA" id="ARBA00005525"/>
    </source>
</evidence>
<evidence type="ECO:0000256" key="3">
    <source>
        <dbReference type="ARBA" id="ARBA00022857"/>
    </source>
</evidence>
<reference evidence="11 12" key="1">
    <citation type="submission" date="2017-01" db="EMBL/GenBank/DDBJ databases">
        <title>Bacillus phylogenomics.</title>
        <authorList>
            <person name="Dunlap C."/>
        </authorList>
    </citation>
    <scope>NUCLEOTIDE SEQUENCE [LARGE SCALE GENOMIC DNA]</scope>
    <source>
        <strain evidence="11 12">NRRL B-41282</strain>
    </source>
</reference>
<dbReference type="UniPathway" id="UPA00098">
    <property type="reaction ID" value="UER00361"/>
</dbReference>
<accession>A0A1R1QJ17</accession>
<dbReference type="InterPro" id="IPR000304">
    <property type="entry name" value="Pyrroline-COOH_reductase"/>
</dbReference>